<organism evidence="2 3">
    <name type="scientific">Cervus elaphus hippelaphus</name>
    <name type="common">European red deer</name>
    <dbReference type="NCBI Taxonomy" id="46360"/>
    <lineage>
        <taxon>Eukaryota</taxon>
        <taxon>Metazoa</taxon>
        <taxon>Chordata</taxon>
        <taxon>Craniata</taxon>
        <taxon>Vertebrata</taxon>
        <taxon>Euteleostomi</taxon>
        <taxon>Mammalia</taxon>
        <taxon>Eutheria</taxon>
        <taxon>Laurasiatheria</taxon>
        <taxon>Artiodactyla</taxon>
        <taxon>Ruminantia</taxon>
        <taxon>Pecora</taxon>
        <taxon>Cervidae</taxon>
        <taxon>Cervinae</taxon>
        <taxon>Cervus</taxon>
    </lineage>
</organism>
<gene>
    <name evidence="2" type="ORF">Celaphus_00009840</name>
</gene>
<dbReference type="InterPro" id="IPR035899">
    <property type="entry name" value="DBL_dom_sf"/>
</dbReference>
<evidence type="ECO:0000313" key="2">
    <source>
        <dbReference type="EMBL" id="OWJ99199.1"/>
    </source>
</evidence>
<dbReference type="AlphaFoldDB" id="A0A212BZK6"/>
<comment type="caution">
    <text evidence="2">The sequence shown here is derived from an EMBL/GenBank/DDBJ whole genome shotgun (WGS) entry which is preliminary data.</text>
</comment>
<dbReference type="Proteomes" id="UP000242450">
    <property type="component" value="Chromosome X"/>
</dbReference>
<accession>A0A212BZK6</accession>
<evidence type="ECO:0000256" key="1">
    <source>
        <dbReference type="SAM" id="MobiDB-lite"/>
    </source>
</evidence>
<dbReference type="GO" id="GO:0005737">
    <property type="term" value="C:cytoplasm"/>
    <property type="evidence" value="ECO:0007669"/>
    <property type="project" value="TreeGrafter"/>
</dbReference>
<proteinExistence type="predicted"/>
<name>A0A212BZK6_CEREH</name>
<sequence>MNHQDASQRFVSSQAGSFMFLRTFLTSFSRSLQEKILQVQDLLDPETDPEDQANACTVFRRMHQNARDPAEGQGLLPQPDATNEDPVPGILCQPPSTVSILTEHSEELREFMEMKGASSLGILMLTTNLSKPFMCLDKYPALLKELRDTWRIITQTDTQCQGVWKRKELEPQILTEAIRSWEGDNIKTLGSVVYVCQVLIQCAGSEEKNERYLLLFPGILLMLSVSPRMSGFIYQGKLPMTGTTITKLEDSENQRCI</sequence>
<dbReference type="SUPFAM" id="SSF48065">
    <property type="entry name" value="DBL homology domain (DH-domain)"/>
    <property type="match status" value="1"/>
</dbReference>
<dbReference type="EMBL" id="MKHE01000034">
    <property type="protein sequence ID" value="OWJ99199.1"/>
    <property type="molecule type" value="Genomic_DNA"/>
</dbReference>
<dbReference type="GO" id="GO:0030032">
    <property type="term" value="P:lamellipodium assembly"/>
    <property type="evidence" value="ECO:0007669"/>
    <property type="project" value="TreeGrafter"/>
</dbReference>
<feature type="region of interest" description="Disordered" evidence="1">
    <location>
        <begin position="68"/>
        <end position="89"/>
    </location>
</feature>
<dbReference type="Gene3D" id="2.30.29.30">
    <property type="entry name" value="Pleckstrin-homology domain (PH domain)/Phosphotyrosine-binding domain (PTB)"/>
    <property type="match status" value="1"/>
</dbReference>
<dbReference type="SUPFAM" id="SSF50729">
    <property type="entry name" value="PH domain-like"/>
    <property type="match status" value="1"/>
</dbReference>
<dbReference type="GO" id="GO:0030027">
    <property type="term" value="C:lamellipodium"/>
    <property type="evidence" value="ECO:0007669"/>
    <property type="project" value="TreeGrafter"/>
</dbReference>
<dbReference type="OrthoDB" id="9677693at2759"/>
<dbReference type="PANTHER" id="PTHR46026">
    <property type="entry name" value="RHO-TYPE GUANINE NUCLEOTIDE EXCHANGE FACTOR, ISOFORM F"/>
    <property type="match status" value="1"/>
</dbReference>
<reference evidence="2 3" key="1">
    <citation type="journal article" date="2018" name="Mol. Genet. Genomics">
        <title>The red deer Cervus elaphus genome CerEla1.0: sequencing, annotating, genes, and chromosomes.</title>
        <authorList>
            <person name="Bana N.A."/>
            <person name="Nyiri A."/>
            <person name="Nagy J."/>
            <person name="Frank K."/>
            <person name="Nagy T."/>
            <person name="Steger V."/>
            <person name="Schiller M."/>
            <person name="Lakatos P."/>
            <person name="Sugar L."/>
            <person name="Horn P."/>
            <person name="Barta E."/>
            <person name="Orosz L."/>
        </authorList>
    </citation>
    <scope>NUCLEOTIDE SEQUENCE [LARGE SCALE GENOMIC DNA]</scope>
    <source>
        <strain evidence="2">Hungarian</strain>
    </source>
</reference>
<keyword evidence="3" id="KW-1185">Reference proteome</keyword>
<dbReference type="PANTHER" id="PTHR46026:SF3">
    <property type="entry name" value="RHO GUANINE NUCLEOTIDE EXCHANGE FACTOR 7"/>
    <property type="match status" value="1"/>
</dbReference>
<protein>
    <submittedName>
        <fullName evidence="2">Uncharacterized protein</fullName>
    </submittedName>
</protein>
<dbReference type="GO" id="GO:0005085">
    <property type="term" value="F:guanyl-nucleotide exchange factor activity"/>
    <property type="evidence" value="ECO:0007669"/>
    <property type="project" value="TreeGrafter"/>
</dbReference>
<evidence type="ECO:0000313" key="3">
    <source>
        <dbReference type="Proteomes" id="UP000242450"/>
    </source>
</evidence>
<dbReference type="InterPro" id="IPR011993">
    <property type="entry name" value="PH-like_dom_sf"/>
</dbReference>